<dbReference type="SUPFAM" id="SSF161098">
    <property type="entry name" value="MetI-like"/>
    <property type="match status" value="1"/>
</dbReference>
<keyword evidence="6 7" id="KW-0472">Membrane</keyword>
<feature type="transmembrane region" description="Helical" evidence="7">
    <location>
        <begin position="188"/>
        <end position="210"/>
    </location>
</feature>
<evidence type="ECO:0000256" key="1">
    <source>
        <dbReference type="ARBA" id="ARBA00004651"/>
    </source>
</evidence>
<keyword evidence="2 7" id="KW-0813">Transport</keyword>
<dbReference type="GO" id="GO:0055085">
    <property type="term" value="P:transmembrane transport"/>
    <property type="evidence" value="ECO:0007669"/>
    <property type="project" value="InterPro"/>
</dbReference>
<reference evidence="10" key="3">
    <citation type="journal article" date="2011" name="PLoS ONE">
        <title>Genome sequence of a mesophilic hydrogenotrophic methanogen Methanocella paludicola, the first cultivated representative of the order Methanocellales.</title>
        <authorList>
            <person name="Sakai S."/>
            <person name="Takaki Y."/>
            <person name="Shimamura S."/>
            <person name="Sekine M."/>
            <person name="Tajima T."/>
            <person name="Kosugi H."/>
            <person name="Ichikawa N."/>
            <person name="Tasumi E."/>
            <person name="Hiraki A.T."/>
            <person name="Shimizu A."/>
            <person name="Kato Y."/>
            <person name="Nishiko R."/>
            <person name="Mori K."/>
            <person name="Fujita N."/>
            <person name="Imachi H."/>
            <person name="Takai K."/>
        </authorList>
    </citation>
    <scope>NUCLEOTIDE SEQUENCE [LARGE SCALE GENOMIC DNA]</scope>
    <source>
        <strain evidence="10">DSM 17711 / JCM 13418 / NBRC 101707 / SANAE</strain>
    </source>
</reference>
<feature type="transmembrane region" description="Helical" evidence="7">
    <location>
        <begin position="107"/>
        <end position="138"/>
    </location>
</feature>
<evidence type="ECO:0000256" key="6">
    <source>
        <dbReference type="ARBA" id="ARBA00023136"/>
    </source>
</evidence>
<feature type="transmembrane region" description="Helical" evidence="7">
    <location>
        <begin position="66"/>
        <end position="87"/>
    </location>
</feature>
<evidence type="ECO:0000256" key="3">
    <source>
        <dbReference type="ARBA" id="ARBA00022475"/>
    </source>
</evidence>
<reference evidence="9 10" key="1">
    <citation type="journal article" date="2007" name="Appl. Environ. Microbiol.">
        <title>Isolation of key methanogens for global methane emission from rice paddy fields: a novel isolate affiliated with the clone cluster rice cluster I.</title>
        <authorList>
            <person name="Sakai S."/>
            <person name="Imachi H."/>
            <person name="Sekiguchi Y."/>
            <person name="Ohashi A."/>
            <person name="Harada H."/>
            <person name="Kamagata Y."/>
        </authorList>
    </citation>
    <scope>NUCLEOTIDE SEQUENCE [LARGE SCALE GENOMIC DNA]</scope>
    <source>
        <strain evidence="10">DSM 17711 / JCM 13418 / NBRC 101707 / SANAE</strain>
    </source>
</reference>
<dbReference type="FunCoup" id="D1Z1M2">
    <property type="interactions" value="10"/>
</dbReference>
<evidence type="ECO:0000256" key="5">
    <source>
        <dbReference type="ARBA" id="ARBA00022989"/>
    </source>
</evidence>
<evidence type="ECO:0000256" key="7">
    <source>
        <dbReference type="RuleBase" id="RU363032"/>
    </source>
</evidence>
<dbReference type="CDD" id="cd06261">
    <property type="entry name" value="TM_PBP2"/>
    <property type="match status" value="1"/>
</dbReference>
<dbReference type="Pfam" id="PF00528">
    <property type="entry name" value="BPD_transp_1"/>
    <property type="match status" value="1"/>
</dbReference>
<dbReference type="PROSITE" id="PS50928">
    <property type="entry name" value="ABC_TM1"/>
    <property type="match status" value="1"/>
</dbReference>
<dbReference type="GeneID" id="8682274"/>
<protein>
    <submittedName>
        <fullName evidence="9">ABC transporter permease protein</fullName>
    </submittedName>
</protein>
<evidence type="ECO:0000256" key="4">
    <source>
        <dbReference type="ARBA" id="ARBA00022692"/>
    </source>
</evidence>
<dbReference type="InterPro" id="IPR000515">
    <property type="entry name" value="MetI-like"/>
</dbReference>
<evidence type="ECO:0000256" key="2">
    <source>
        <dbReference type="ARBA" id="ARBA00022448"/>
    </source>
</evidence>
<dbReference type="PANTHER" id="PTHR30151">
    <property type="entry name" value="ALKANE SULFONATE ABC TRANSPORTER-RELATED, MEMBRANE SUBUNIT"/>
    <property type="match status" value="1"/>
</dbReference>
<dbReference type="GO" id="GO:0005886">
    <property type="term" value="C:plasma membrane"/>
    <property type="evidence" value="ECO:0007669"/>
    <property type="project" value="UniProtKB-SubCell"/>
</dbReference>
<keyword evidence="3" id="KW-1003">Cell membrane</keyword>
<feature type="transmembrane region" description="Helical" evidence="7">
    <location>
        <begin position="7"/>
        <end position="30"/>
    </location>
</feature>
<evidence type="ECO:0000259" key="8">
    <source>
        <dbReference type="PROSITE" id="PS50928"/>
    </source>
</evidence>
<accession>D1Z1M2</accession>
<reference evidence="9 10" key="2">
    <citation type="journal article" date="2008" name="Int. J. Syst. Evol. Microbiol.">
        <title>Methanocella paludicola gen. nov., sp. nov., a methane-producing archaeon, the first isolate of the lineage 'Rice Cluster I', and proposal of the new archaeal order Methanocellales ord. nov.</title>
        <authorList>
            <person name="Sakai S."/>
            <person name="Imachi H."/>
            <person name="Hanada S."/>
            <person name="Ohashi A."/>
            <person name="Harada H."/>
            <person name="Kamagata Y."/>
        </authorList>
    </citation>
    <scope>NUCLEOTIDE SEQUENCE [LARGE SCALE GENOMIC DNA]</scope>
    <source>
        <strain evidence="10">DSM 17711 / JCM 13418 / NBRC 101707 / SANAE</strain>
    </source>
</reference>
<comment type="subcellular location">
    <subcellularLocation>
        <location evidence="1 7">Cell membrane</location>
        <topology evidence="1 7">Multi-pass membrane protein</topology>
    </subcellularLocation>
</comment>
<dbReference type="STRING" id="304371.MCP_2522"/>
<dbReference type="OrthoDB" id="50379at2157"/>
<evidence type="ECO:0000313" key="9">
    <source>
        <dbReference type="EMBL" id="BAI62594.1"/>
    </source>
</evidence>
<feature type="transmembrane region" description="Helical" evidence="7">
    <location>
        <begin position="42"/>
        <end position="59"/>
    </location>
</feature>
<feature type="transmembrane region" description="Helical" evidence="7">
    <location>
        <begin position="222"/>
        <end position="247"/>
    </location>
</feature>
<dbReference type="KEGG" id="mpd:MCP_2522"/>
<dbReference type="Proteomes" id="UP000001882">
    <property type="component" value="Chromosome"/>
</dbReference>
<dbReference type="AlphaFoldDB" id="D1Z1M2"/>
<name>D1Z1M2_METPS</name>
<proteinExistence type="inferred from homology"/>
<dbReference type="PANTHER" id="PTHR30151:SF0">
    <property type="entry name" value="ABC TRANSPORTER PERMEASE PROTEIN MJ0413-RELATED"/>
    <property type="match status" value="1"/>
</dbReference>
<feature type="domain" description="ABC transmembrane type-1" evidence="8">
    <location>
        <begin position="63"/>
        <end position="239"/>
    </location>
</feature>
<organism evidence="9 10">
    <name type="scientific">Methanocella paludicola (strain DSM 17711 / JCM 13418 / NBRC 101707 / SANAE)</name>
    <dbReference type="NCBI Taxonomy" id="304371"/>
    <lineage>
        <taxon>Archaea</taxon>
        <taxon>Methanobacteriati</taxon>
        <taxon>Methanobacteriota</taxon>
        <taxon>Stenosarchaea group</taxon>
        <taxon>Methanomicrobia</taxon>
        <taxon>Methanocellales</taxon>
        <taxon>Methanocellaceae</taxon>
        <taxon>Methanocella</taxon>
    </lineage>
</organism>
<dbReference type="InParanoid" id="D1Z1M2"/>
<keyword evidence="10" id="KW-1185">Reference proteome</keyword>
<dbReference type="SMR" id="D1Z1M2"/>
<sequence>MARLSRYFLQVSGILLIILLWELSTGVFHLFKWIVLPPPTDVFMTMLSMALDGSLFVNAGWSLLRVLLGFLVAAVVAIPMGVAMGWLPSISLVFDPVIEVIRPIPPIAWIGLALLWFGIGLNSAIFLVFIGAFFPILLNTIDGVRNVDKRLIEVAYTFGAGDWNVLRKVVLPAASPIIYTGMRVGMGIGWMCVVAAEMIAVKFGLGNMILEGSNLLQTDVVMVGMLTIGLMGLAINYIFQIAGNYIFKWQQGISRKVA</sequence>
<evidence type="ECO:0000313" key="10">
    <source>
        <dbReference type="Proteomes" id="UP000001882"/>
    </source>
</evidence>
<keyword evidence="4 7" id="KW-0812">Transmembrane</keyword>
<dbReference type="EMBL" id="AP011532">
    <property type="protein sequence ID" value="BAI62594.1"/>
    <property type="molecule type" value="Genomic_DNA"/>
</dbReference>
<dbReference type="FunFam" id="1.10.3720.10:FF:000003">
    <property type="entry name" value="Aliphatic sulfonate ABC transporter permease"/>
    <property type="match status" value="1"/>
</dbReference>
<keyword evidence="5 7" id="KW-1133">Transmembrane helix</keyword>
<comment type="similarity">
    <text evidence="7">Belongs to the binding-protein-dependent transport system permease family.</text>
</comment>
<dbReference type="eggNOG" id="arCOG00169">
    <property type="taxonomic scope" value="Archaea"/>
</dbReference>
<dbReference type="RefSeq" id="WP_012901268.1">
    <property type="nucleotide sequence ID" value="NC_013665.1"/>
</dbReference>
<gene>
    <name evidence="9" type="ordered locus">MCP_2522</name>
</gene>
<dbReference type="Gene3D" id="1.10.3720.10">
    <property type="entry name" value="MetI-like"/>
    <property type="match status" value="1"/>
</dbReference>
<dbReference type="InterPro" id="IPR035906">
    <property type="entry name" value="MetI-like_sf"/>
</dbReference>